<evidence type="ECO:0000313" key="3">
    <source>
        <dbReference type="Proteomes" id="UP000033475"/>
    </source>
</evidence>
<gene>
    <name evidence="2" type="ORF">RFEPED_0186</name>
</gene>
<comment type="caution">
    <text evidence="2">The sequence shown here is derived from an EMBL/GenBank/DDBJ whole genome shotgun (WGS) entry which is preliminary data.</text>
</comment>
<proteinExistence type="predicted"/>
<protein>
    <submittedName>
        <fullName evidence="2">Putative membrane protein</fullName>
    </submittedName>
</protein>
<organism evidence="2 3">
    <name type="scientific">Rickettsia felis str. Pedreira</name>
    <dbReference type="NCBI Taxonomy" id="1359196"/>
    <lineage>
        <taxon>Bacteria</taxon>
        <taxon>Pseudomonadati</taxon>
        <taxon>Pseudomonadota</taxon>
        <taxon>Alphaproteobacteria</taxon>
        <taxon>Rickettsiales</taxon>
        <taxon>Rickettsiaceae</taxon>
        <taxon>Rickettsieae</taxon>
        <taxon>Rickettsia</taxon>
        <taxon>spotted fever group</taxon>
    </lineage>
</organism>
<reference evidence="2 3" key="1">
    <citation type="submission" date="2015-01" db="EMBL/GenBank/DDBJ databases">
        <title>Genome Sequencing of Rickettsiales.</title>
        <authorList>
            <person name="Daugherty S.C."/>
            <person name="Su Q."/>
            <person name="Abolude K."/>
            <person name="Beier-Sexton M."/>
            <person name="Carlyon J.A."/>
            <person name="Carter R."/>
            <person name="Day N.P."/>
            <person name="Dumler S.J."/>
            <person name="Dyachenko V."/>
            <person name="Godinez A."/>
            <person name="Kurtti T.J."/>
            <person name="Lichay M."/>
            <person name="Mullins K.E."/>
            <person name="Ott S."/>
            <person name="Pappas-Brown V."/>
            <person name="Paris D.H."/>
            <person name="Patel P."/>
            <person name="Richards A.L."/>
            <person name="Sadzewicz L."/>
            <person name="Sears K."/>
            <person name="Seidman D."/>
            <person name="Sengamalay N."/>
            <person name="Stenos J."/>
            <person name="Tallon L.J."/>
            <person name="Vincent G."/>
            <person name="Fraser C.M."/>
            <person name="Munderloh U."/>
            <person name="Dunning-Hotopp J.C."/>
        </authorList>
    </citation>
    <scope>NUCLEOTIDE SEQUENCE [LARGE SCALE GENOMIC DNA]</scope>
    <source>
        <strain evidence="2 3">Pedreira</strain>
    </source>
</reference>
<keyword evidence="1" id="KW-1133">Transmembrane helix</keyword>
<keyword evidence="1" id="KW-0812">Transmembrane</keyword>
<evidence type="ECO:0000256" key="1">
    <source>
        <dbReference type="SAM" id="Phobius"/>
    </source>
</evidence>
<name>A0A0F3MTA3_RICFI</name>
<sequence>MKFKIDFGVATLLAMTSINIFWIPAFAGMTSKILYYFP</sequence>
<dbReference type="AlphaFoldDB" id="A0A0F3MTA3"/>
<feature type="transmembrane region" description="Helical" evidence="1">
    <location>
        <begin position="12"/>
        <end position="37"/>
    </location>
</feature>
<keyword evidence="1" id="KW-0472">Membrane</keyword>
<dbReference type="Proteomes" id="UP000033475">
    <property type="component" value="Unassembled WGS sequence"/>
</dbReference>
<dbReference type="EMBL" id="LANQ01000001">
    <property type="protein sequence ID" value="KJV57819.1"/>
    <property type="molecule type" value="Genomic_DNA"/>
</dbReference>
<accession>A0A0F3MTA3</accession>
<evidence type="ECO:0000313" key="2">
    <source>
        <dbReference type="EMBL" id="KJV57819.1"/>
    </source>
</evidence>